<feature type="domain" description="F-box" evidence="1">
    <location>
        <begin position="1"/>
        <end position="44"/>
    </location>
</feature>
<sequence>MIEDFPSEVVELVLQSSCQNALVNLAATNSRFNRLVKPHLFKSIEVNSQKRILSEKPEAVRFHAVQVTSIYNLKVLMKNLVSNETNCHLIQKLIFKQLPDLPEDFLINYFFHIFPRLVNLAEFKWYSTYNLDLTIVNLLPNIKLSKLNGNFKNFNNFNYDFRNLESLSLSGFKDFSNVSINLSTFINLKFLKISKKNLILYEDNLDNLFTNTSCLDLFALCLENLFLTKRDIELLVDKISFSGLKTLKLINCYELLNGQNSLLTSINESGASLQYLELDIWNNELNNEQVYKFLTSHRQLASVKINLNISENLIKQLTTLISQLNPVCLKHLEITFTIRSHNKINFLNHTDQKEILELLNSFKNLSTLKFPIFSANLGDLTFDLPCLDALQLNLIDYFKFKNCLIDLDITQLSVTGFNSLMKTLNCPKLQYIIIKLFEFHIYDVNTKVVSSLPKLVE</sequence>
<dbReference type="EMBL" id="GL996528">
    <property type="protein sequence ID" value="EGV60478.1"/>
    <property type="molecule type" value="Genomic_DNA"/>
</dbReference>
<dbReference type="RefSeq" id="XP_006689692.1">
    <property type="nucleotide sequence ID" value="XM_006689629.1"/>
</dbReference>
<dbReference type="Proteomes" id="UP000000707">
    <property type="component" value="Unassembled WGS sequence"/>
</dbReference>
<evidence type="ECO:0000313" key="2">
    <source>
        <dbReference type="EMBL" id="EGV60478.1"/>
    </source>
</evidence>
<evidence type="ECO:0000259" key="1">
    <source>
        <dbReference type="PROSITE" id="PS50181"/>
    </source>
</evidence>
<organism evidence="3">
    <name type="scientific">Candida tenuis (strain ATCC 10573 / BCRC 21748 / CBS 615 / JCM 9827 / NBRC 10315 / NRRL Y-1498 / VKM Y-70)</name>
    <name type="common">Yeast</name>
    <name type="synonym">Yamadazyma tenuis</name>
    <dbReference type="NCBI Taxonomy" id="590646"/>
    <lineage>
        <taxon>Eukaryota</taxon>
        <taxon>Fungi</taxon>
        <taxon>Dikarya</taxon>
        <taxon>Ascomycota</taxon>
        <taxon>Saccharomycotina</taxon>
        <taxon>Pichiomycetes</taxon>
        <taxon>Debaryomycetaceae</taxon>
        <taxon>Yamadazyma</taxon>
    </lineage>
</organism>
<dbReference type="OrthoDB" id="3162794at2759"/>
<dbReference type="PROSITE" id="PS50181">
    <property type="entry name" value="FBOX"/>
    <property type="match status" value="1"/>
</dbReference>
<name>G3BE78_CANTC</name>
<dbReference type="KEGG" id="cten:18248347"/>
<dbReference type="AlphaFoldDB" id="G3BE78"/>
<accession>G3BE78</accession>
<evidence type="ECO:0000313" key="3">
    <source>
        <dbReference type="Proteomes" id="UP000000707"/>
    </source>
</evidence>
<dbReference type="InterPro" id="IPR032675">
    <property type="entry name" value="LRR_dom_sf"/>
</dbReference>
<protein>
    <recommendedName>
        <fullName evidence="1">F-box domain-containing protein</fullName>
    </recommendedName>
</protein>
<reference evidence="2 3" key="1">
    <citation type="journal article" date="2011" name="Proc. Natl. Acad. Sci. U.S.A.">
        <title>Comparative genomics of xylose-fermenting fungi for enhanced biofuel production.</title>
        <authorList>
            <person name="Wohlbach D.J."/>
            <person name="Kuo A."/>
            <person name="Sato T.K."/>
            <person name="Potts K.M."/>
            <person name="Salamov A.A."/>
            <person name="LaButti K.M."/>
            <person name="Sun H."/>
            <person name="Clum A."/>
            <person name="Pangilinan J.L."/>
            <person name="Lindquist E.A."/>
            <person name="Lucas S."/>
            <person name="Lapidus A."/>
            <person name="Jin M."/>
            <person name="Gunawan C."/>
            <person name="Balan V."/>
            <person name="Dale B.E."/>
            <person name="Jeffries T.W."/>
            <person name="Zinkel R."/>
            <person name="Barry K.W."/>
            <person name="Grigoriev I.V."/>
            <person name="Gasch A.P."/>
        </authorList>
    </citation>
    <scope>NUCLEOTIDE SEQUENCE [LARGE SCALE GENOMIC DNA]</scope>
    <source>
        <strain evidence="3">ATCC 10573 / BCRC 21748 / CBS 615 / JCM 9827 / NBRC 10315 / NRRL Y-1498 / VKM Y-70</strain>
    </source>
</reference>
<proteinExistence type="predicted"/>
<dbReference type="InterPro" id="IPR001810">
    <property type="entry name" value="F-box_dom"/>
</dbReference>
<dbReference type="Gene3D" id="3.80.10.10">
    <property type="entry name" value="Ribonuclease Inhibitor"/>
    <property type="match status" value="1"/>
</dbReference>
<keyword evidence="3" id="KW-1185">Reference proteome</keyword>
<dbReference type="HOGENOM" id="CLU_598510_0_0_1"/>
<dbReference type="GeneID" id="18248347"/>
<gene>
    <name evidence="2" type="ORF">CANTEDRAFT_116531</name>
</gene>
<dbReference type="eggNOG" id="ENOG502SDX4">
    <property type="taxonomic scope" value="Eukaryota"/>
</dbReference>